<organism evidence="1 2">
    <name type="scientific">Dorea formicigenerans ATCC 27755</name>
    <dbReference type="NCBI Taxonomy" id="411461"/>
    <lineage>
        <taxon>Bacteria</taxon>
        <taxon>Bacillati</taxon>
        <taxon>Bacillota</taxon>
        <taxon>Clostridia</taxon>
        <taxon>Lachnospirales</taxon>
        <taxon>Lachnospiraceae</taxon>
        <taxon>Dorea</taxon>
    </lineage>
</organism>
<dbReference type="EMBL" id="AAXA02000011">
    <property type="protein sequence ID" value="EDR47527.1"/>
    <property type="molecule type" value="Genomic_DNA"/>
</dbReference>
<dbReference type="Proteomes" id="UP000005359">
    <property type="component" value="Unassembled WGS sequence"/>
</dbReference>
<protein>
    <submittedName>
        <fullName evidence="1">Uncharacterized protein</fullName>
    </submittedName>
</protein>
<gene>
    <name evidence="1" type="ORF">DORFOR_01054</name>
</gene>
<dbReference type="STRING" id="411461.DORFOR_01054"/>
<comment type="caution">
    <text evidence="1">The sequence shown here is derived from an EMBL/GenBank/DDBJ whole genome shotgun (WGS) entry which is preliminary data.</text>
</comment>
<name>B0G475_9FIRM</name>
<accession>B0G475</accession>
<evidence type="ECO:0000313" key="1">
    <source>
        <dbReference type="EMBL" id="EDR47527.1"/>
    </source>
</evidence>
<proteinExistence type="predicted"/>
<evidence type="ECO:0000313" key="2">
    <source>
        <dbReference type="Proteomes" id="UP000005359"/>
    </source>
</evidence>
<dbReference type="AlphaFoldDB" id="B0G475"/>
<reference evidence="1 2" key="2">
    <citation type="submission" date="2007-10" db="EMBL/GenBank/DDBJ databases">
        <authorList>
            <person name="Fulton L."/>
            <person name="Clifton S."/>
            <person name="Fulton B."/>
            <person name="Xu J."/>
            <person name="Minx P."/>
            <person name="Pepin K.H."/>
            <person name="Johnson M."/>
            <person name="Thiruvilangam P."/>
            <person name="Bhonagiri V."/>
            <person name="Nash W.E."/>
            <person name="Wang C."/>
            <person name="Mardis E.R."/>
            <person name="Wilson R.K."/>
        </authorList>
    </citation>
    <scope>NUCLEOTIDE SEQUENCE [LARGE SCALE GENOMIC DNA]</scope>
    <source>
        <strain evidence="1 2">ATCC 27755</strain>
    </source>
</reference>
<dbReference type="PaxDb" id="411461-DORFOR_01054"/>
<reference evidence="1 2" key="1">
    <citation type="submission" date="2007-10" db="EMBL/GenBank/DDBJ databases">
        <title>Draft genome sequence of Dorea formicigenerans(ATCC 27755).</title>
        <authorList>
            <person name="Sudarsanam P."/>
            <person name="Ley R."/>
            <person name="Guruge J."/>
            <person name="Turnbaugh P.J."/>
            <person name="Mahowald M."/>
            <person name="Liep D."/>
            <person name="Gordon J."/>
        </authorList>
    </citation>
    <scope>NUCLEOTIDE SEQUENCE [LARGE SCALE GENOMIC DNA]</scope>
    <source>
        <strain evidence="1 2">ATCC 27755</strain>
    </source>
</reference>
<sequence>MLIKPENKEKMKGKRHICKHTGMSLSASNLFIICKKYQLR</sequence>